<organism evidence="2">
    <name type="scientific">uncultured Caudovirales phage</name>
    <dbReference type="NCBI Taxonomy" id="2100421"/>
    <lineage>
        <taxon>Viruses</taxon>
        <taxon>Duplodnaviria</taxon>
        <taxon>Heunggongvirae</taxon>
        <taxon>Uroviricota</taxon>
        <taxon>Caudoviricetes</taxon>
        <taxon>Peduoviridae</taxon>
        <taxon>Maltschvirus</taxon>
        <taxon>Maltschvirus maltsch</taxon>
    </lineage>
</organism>
<proteinExistence type="predicted"/>
<sequence length="73" mass="8015">MDEEKFWLCVWGMILSFLTVIALCITFNAHWKRDKWEKAVSNGADPMVVSCALNDIAGGADAAICAILAQGRK</sequence>
<reference evidence="2" key="1">
    <citation type="submission" date="2020-05" db="EMBL/GenBank/DDBJ databases">
        <authorList>
            <person name="Chiriac C."/>
            <person name="Salcher M."/>
            <person name="Ghai R."/>
            <person name="Kavagutti S V."/>
        </authorList>
    </citation>
    <scope>NUCLEOTIDE SEQUENCE</scope>
</reference>
<gene>
    <name evidence="2" type="ORF">UFOVP376_21</name>
</gene>
<keyword evidence="1" id="KW-0472">Membrane</keyword>
<evidence type="ECO:0000256" key="1">
    <source>
        <dbReference type="SAM" id="Phobius"/>
    </source>
</evidence>
<name>A0A6J7X0P1_9CAUD</name>
<accession>A0A6J7X0P1</accession>
<feature type="transmembrane region" description="Helical" evidence="1">
    <location>
        <begin position="6"/>
        <end position="29"/>
    </location>
</feature>
<evidence type="ECO:0000313" key="2">
    <source>
        <dbReference type="EMBL" id="CAB5222725.1"/>
    </source>
</evidence>
<keyword evidence="1" id="KW-1133">Transmembrane helix</keyword>
<protein>
    <submittedName>
        <fullName evidence="2">Uncharacterized protein</fullName>
    </submittedName>
</protein>
<dbReference type="EMBL" id="LR798305">
    <property type="protein sequence ID" value="CAB5222725.1"/>
    <property type="molecule type" value="Genomic_DNA"/>
</dbReference>
<keyword evidence="1" id="KW-0812">Transmembrane</keyword>